<keyword evidence="4" id="KW-0812">Transmembrane</keyword>
<evidence type="ECO:0000313" key="6">
    <source>
        <dbReference type="EMBL" id="QQQ44408.1"/>
    </source>
</evidence>
<protein>
    <submittedName>
        <fullName evidence="6">TlpA family protein disulfide reductase</fullName>
    </submittedName>
</protein>
<gene>
    <name evidence="6" type="ORF">JJL50_10430</name>
</gene>
<evidence type="ECO:0000256" key="3">
    <source>
        <dbReference type="ARBA" id="ARBA00023284"/>
    </source>
</evidence>
<dbReference type="PANTHER" id="PTHR42852">
    <property type="entry name" value="THIOL:DISULFIDE INTERCHANGE PROTEIN DSBE"/>
    <property type="match status" value="1"/>
</dbReference>
<keyword evidence="4" id="KW-0472">Membrane</keyword>
<evidence type="ECO:0000256" key="1">
    <source>
        <dbReference type="ARBA" id="ARBA00004196"/>
    </source>
</evidence>
<feature type="transmembrane region" description="Helical" evidence="4">
    <location>
        <begin position="6"/>
        <end position="29"/>
    </location>
</feature>
<keyword evidence="4" id="KW-1133">Transmembrane helix</keyword>
<dbReference type="InterPro" id="IPR036249">
    <property type="entry name" value="Thioredoxin-like_sf"/>
</dbReference>
<proteinExistence type="predicted"/>
<dbReference type="SUPFAM" id="SSF52833">
    <property type="entry name" value="Thioredoxin-like"/>
    <property type="match status" value="1"/>
</dbReference>
<dbReference type="RefSeq" id="WP_201119165.1">
    <property type="nucleotide sequence ID" value="NZ_CP067993.1"/>
</dbReference>
<dbReference type="EMBL" id="CP067993">
    <property type="protein sequence ID" value="QQQ44408.1"/>
    <property type="molecule type" value="Genomic_DNA"/>
</dbReference>
<evidence type="ECO:0000256" key="4">
    <source>
        <dbReference type="SAM" id="Phobius"/>
    </source>
</evidence>
<feature type="transmembrane region" description="Helical" evidence="4">
    <location>
        <begin position="74"/>
        <end position="97"/>
    </location>
</feature>
<dbReference type="GO" id="GO:0030313">
    <property type="term" value="C:cell envelope"/>
    <property type="evidence" value="ECO:0007669"/>
    <property type="project" value="UniProtKB-SubCell"/>
</dbReference>
<evidence type="ECO:0000313" key="7">
    <source>
        <dbReference type="Proteomes" id="UP000596095"/>
    </source>
</evidence>
<name>A0ABD7CAA9_STEMA</name>
<organism evidence="6 7">
    <name type="scientific">Stenotrophomonas maltophilia</name>
    <name type="common">Pseudomonas maltophilia</name>
    <name type="synonym">Xanthomonas maltophilia</name>
    <dbReference type="NCBI Taxonomy" id="40324"/>
    <lineage>
        <taxon>Bacteria</taxon>
        <taxon>Pseudomonadati</taxon>
        <taxon>Pseudomonadota</taxon>
        <taxon>Gammaproteobacteria</taxon>
        <taxon>Lysobacterales</taxon>
        <taxon>Lysobacteraceae</taxon>
        <taxon>Stenotrophomonas</taxon>
        <taxon>Stenotrophomonas maltophilia group</taxon>
    </lineage>
</organism>
<sequence length="272" mass="29656">MISIGPFSVDIVIVAISVLVAWLAARTLASRSPGSPRKIAGSLLFDAVLVGLLAARLGYIALWWKEYVQSPWSMIAIGDGGYSLWVGVLAALLFVVWRTRSARPLRLPVAAGVMAGVVAWFTAGGVIALLQSSAPPLPDIQLTTLDERQVALSSYAGRPVVVNLWATWCPPCRREMPMLERAQADFPEVAFVMVNQGEHAPEIRAFLEREGLSFDHVLRDPTSTAMHVMGARALPTTLFFDSDGRLVDSHLGELTMASLKNTIMRRFAQDSQ</sequence>
<dbReference type="Pfam" id="PF01790">
    <property type="entry name" value="LGT"/>
    <property type="match status" value="1"/>
</dbReference>
<dbReference type="Pfam" id="PF08534">
    <property type="entry name" value="Redoxin"/>
    <property type="match status" value="1"/>
</dbReference>
<dbReference type="Proteomes" id="UP000596095">
    <property type="component" value="Chromosome"/>
</dbReference>
<dbReference type="InterPro" id="IPR050553">
    <property type="entry name" value="Thioredoxin_ResA/DsbE_sf"/>
</dbReference>
<dbReference type="CDD" id="cd02966">
    <property type="entry name" value="TlpA_like_family"/>
    <property type="match status" value="1"/>
</dbReference>
<reference evidence="6 7" key="1">
    <citation type="submission" date="2021-01" db="EMBL/GenBank/DDBJ databases">
        <title>Genome Characterization of a novel Stenotrophomonas isolate with high keratinase activity.</title>
        <authorList>
            <person name="Cao Z.-J."/>
        </authorList>
    </citation>
    <scope>NUCLEOTIDE SEQUENCE [LARGE SCALE GENOMIC DNA]</scope>
    <source>
        <strain evidence="6 7">DHHJ</strain>
    </source>
</reference>
<dbReference type="InterPro" id="IPR001640">
    <property type="entry name" value="Lgt"/>
</dbReference>
<dbReference type="PROSITE" id="PS00194">
    <property type="entry name" value="THIOREDOXIN_1"/>
    <property type="match status" value="1"/>
</dbReference>
<dbReference type="PANTHER" id="PTHR42852:SF13">
    <property type="entry name" value="PROTEIN DIPZ"/>
    <property type="match status" value="1"/>
</dbReference>
<dbReference type="Gene3D" id="3.40.30.10">
    <property type="entry name" value="Glutaredoxin"/>
    <property type="match status" value="1"/>
</dbReference>
<dbReference type="PROSITE" id="PS51352">
    <property type="entry name" value="THIOREDOXIN_2"/>
    <property type="match status" value="1"/>
</dbReference>
<dbReference type="InterPro" id="IPR013740">
    <property type="entry name" value="Redoxin"/>
</dbReference>
<keyword evidence="3" id="KW-0676">Redox-active center</keyword>
<dbReference type="AlphaFoldDB" id="A0ABD7CAA9"/>
<dbReference type="InterPro" id="IPR017937">
    <property type="entry name" value="Thioredoxin_CS"/>
</dbReference>
<evidence type="ECO:0000259" key="5">
    <source>
        <dbReference type="PROSITE" id="PS51352"/>
    </source>
</evidence>
<dbReference type="InterPro" id="IPR013766">
    <property type="entry name" value="Thioredoxin_domain"/>
</dbReference>
<feature type="transmembrane region" description="Helical" evidence="4">
    <location>
        <begin position="109"/>
        <end position="130"/>
    </location>
</feature>
<feature type="transmembrane region" description="Helical" evidence="4">
    <location>
        <begin position="41"/>
        <end position="62"/>
    </location>
</feature>
<keyword evidence="2" id="KW-0201">Cytochrome c-type biogenesis</keyword>
<accession>A0ABD7CAA9</accession>
<dbReference type="GO" id="GO:0017004">
    <property type="term" value="P:cytochrome complex assembly"/>
    <property type="evidence" value="ECO:0007669"/>
    <property type="project" value="UniProtKB-KW"/>
</dbReference>
<dbReference type="GO" id="GO:0015036">
    <property type="term" value="F:disulfide oxidoreductase activity"/>
    <property type="evidence" value="ECO:0007669"/>
    <property type="project" value="UniProtKB-ARBA"/>
</dbReference>
<comment type="subcellular location">
    <subcellularLocation>
        <location evidence="1">Cell envelope</location>
    </subcellularLocation>
</comment>
<evidence type="ECO:0000256" key="2">
    <source>
        <dbReference type="ARBA" id="ARBA00022748"/>
    </source>
</evidence>
<feature type="domain" description="Thioredoxin" evidence="5">
    <location>
        <begin position="131"/>
        <end position="268"/>
    </location>
</feature>